<dbReference type="Proteomes" id="UP000719766">
    <property type="component" value="Unassembled WGS sequence"/>
</dbReference>
<organism evidence="2 3">
    <name type="scientific">Suillus plorans</name>
    <dbReference type="NCBI Taxonomy" id="116603"/>
    <lineage>
        <taxon>Eukaryota</taxon>
        <taxon>Fungi</taxon>
        <taxon>Dikarya</taxon>
        <taxon>Basidiomycota</taxon>
        <taxon>Agaricomycotina</taxon>
        <taxon>Agaricomycetes</taxon>
        <taxon>Agaricomycetidae</taxon>
        <taxon>Boletales</taxon>
        <taxon>Suillineae</taxon>
        <taxon>Suillaceae</taxon>
        <taxon>Suillus</taxon>
    </lineage>
</organism>
<dbReference type="RefSeq" id="XP_041165800.1">
    <property type="nucleotide sequence ID" value="XM_041305772.1"/>
</dbReference>
<keyword evidence="3" id="KW-1185">Reference proteome</keyword>
<proteinExistence type="predicted"/>
<protein>
    <submittedName>
        <fullName evidence="2">Uncharacterized protein</fullName>
    </submittedName>
</protein>
<evidence type="ECO:0000313" key="2">
    <source>
        <dbReference type="EMBL" id="KAG1802903.1"/>
    </source>
</evidence>
<feature type="region of interest" description="Disordered" evidence="1">
    <location>
        <begin position="500"/>
        <end position="528"/>
    </location>
</feature>
<name>A0A9P7DU36_9AGAM</name>
<feature type="compositionally biased region" description="Acidic residues" evidence="1">
    <location>
        <begin position="457"/>
        <end position="466"/>
    </location>
</feature>
<sequence>MLQSSTSVIPFYESEGPPQALPLLTYHTEMFCPTLSFVLISPQEEMIFSTLPLRGLTLTPSRVFTTTSRATTPIRSRASTPKVTKLVSFSEGQFTQNSESEKVSAYSSLSSISSKDSKILKPEGEAGRPGCGGYNLEKALNWDVDCFKDLKEYIHRSIKKHCNIDKSKKLQAAAALQEVHREAPDQIRRHNQMSRLMSFFSSDDPSPEVVESHPLNELRSPSTHTYPPPTANTTLATPAISSSEECVMELDNPWQSVRRMRDDDEQRPNKVFLKEIDQSSKLREDVHELHLSKHDLLLRKHHVQITSNVRESDMQSAIAQYQQQNQYLQRDNANALASLDQNHRKEVAELQNDMALGLHKAQTETRAEIEHLLAEKEARFDCEMCLAKDRFLADNEAELARLDAKYSSKINSLDSQLRHANTASPASTPAWRHFVGKKPMATCTKIIGFSPIPDSSSESDTDEEPQTESLPLTSLLGDVPIANATVSMLAEALAKVLQTPQMTSPRGPCSRHKPPKPPVESFTDTQRRDNKANVRELFRTAFHATKDEEYMLHVSASCEAILSFAHGMGPGPDPLAMQWDMATTHNSKWNQKVIDLLCSQDDITLKFSQCHKCWRKAQPLTLSDGTRETMQQVGDRLVDQMNERLRLARVLTRRVTKFETRKKVMSTLLSDRNATGKDDQAVWAYLQSIMENLGKDGMSSDESEHEDGDVQVFRRKSMPWRADFSQEMQIIDQQRLTGATIFTPCGSKPAKRLHNVNRESSCVPIEGLPRAFYNPSWLTDQRPSFTVSKKKFQRMEIIVARQ</sequence>
<evidence type="ECO:0000256" key="1">
    <source>
        <dbReference type="SAM" id="MobiDB-lite"/>
    </source>
</evidence>
<dbReference type="EMBL" id="JABBWE010000005">
    <property type="protein sequence ID" value="KAG1802903.1"/>
    <property type="molecule type" value="Genomic_DNA"/>
</dbReference>
<dbReference type="AlphaFoldDB" id="A0A9P7DU36"/>
<feature type="region of interest" description="Disordered" evidence="1">
    <location>
        <begin position="202"/>
        <end position="230"/>
    </location>
</feature>
<accession>A0A9P7DU36</accession>
<dbReference type="GeneID" id="64599536"/>
<reference evidence="2" key="1">
    <citation type="journal article" date="2020" name="New Phytol.">
        <title>Comparative genomics reveals dynamic genome evolution in host specialist ectomycorrhizal fungi.</title>
        <authorList>
            <person name="Lofgren L.A."/>
            <person name="Nguyen N.H."/>
            <person name="Vilgalys R."/>
            <person name="Ruytinx J."/>
            <person name="Liao H.L."/>
            <person name="Branco S."/>
            <person name="Kuo A."/>
            <person name="LaButti K."/>
            <person name="Lipzen A."/>
            <person name="Andreopoulos W."/>
            <person name="Pangilinan J."/>
            <person name="Riley R."/>
            <person name="Hundley H."/>
            <person name="Na H."/>
            <person name="Barry K."/>
            <person name="Grigoriev I.V."/>
            <person name="Stajich J.E."/>
            <person name="Kennedy P.G."/>
        </authorList>
    </citation>
    <scope>NUCLEOTIDE SEQUENCE</scope>
    <source>
        <strain evidence="2">S12</strain>
    </source>
</reference>
<feature type="region of interest" description="Disordered" evidence="1">
    <location>
        <begin position="448"/>
        <end position="474"/>
    </location>
</feature>
<dbReference type="OrthoDB" id="3224221at2759"/>
<gene>
    <name evidence="2" type="ORF">HD556DRAFT_1437962</name>
</gene>
<evidence type="ECO:0000313" key="3">
    <source>
        <dbReference type="Proteomes" id="UP000719766"/>
    </source>
</evidence>
<comment type="caution">
    <text evidence="2">The sequence shown here is derived from an EMBL/GenBank/DDBJ whole genome shotgun (WGS) entry which is preliminary data.</text>
</comment>